<evidence type="ECO:0000313" key="4">
    <source>
        <dbReference type="Proteomes" id="UP001172159"/>
    </source>
</evidence>
<feature type="compositionally biased region" description="Basic and acidic residues" evidence="1">
    <location>
        <begin position="92"/>
        <end position="104"/>
    </location>
</feature>
<gene>
    <name evidence="3" type="ORF">B0T21DRAFT_438781</name>
</gene>
<protein>
    <submittedName>
        <fullName evidence="3">Uncharacterized protein</fullName>
    </submittedName>
</protein>
<keyword evidence="4" id="KW-1185">Reference proteome</keyword>
<keyword evidence="2" id="KW-0812">Transmembrane</keyword>
<evidence type="ECO:0000313" key="3">
    <source>
        <dbReference type="EMBL" id="KAK0737297.1"/>
    </source>
</evidence>
<comment type="caution">
    <text evidence="3">The sequence shown here is derived from an EMBL/GenBank/DDBJ whole genome shotgun (WGS) entry which is preliminary data.</text>
</comment>
<evidence type="ECO:0000256" key="1">
    <source>
        <dbReference type="SAM" id="MobiDB-lite"/>
    </source>
</evidence>
<proteinExistence type="predicted"/>
<feature type="region of interest" description="Disordered" evidence="1">
    <location>
        <begin position="87"/>
        <end position="120"/>
    </location>
</feature>
<keyword evidence="2" id="KW-0472">Membrane</keyword>
<dbReference type="EMBL" id="JAUKTV010000005">
    <property type="protein sequence ID" value="KAK0737297.1"/>
    <property type="molecule type" value="Genomic_DNA"/>
</dbReference>
<dbReference type="Proteomes" id="UP001172159">
    <property type="component" value="Unassembled WGS sequence"/>
</dbReference>
<name>A0AA40BN68_9PEZI</name>
<accession>A0AA40BN68</accession>
<sequence length="201" mass="22429">MDEISLFPDCWEQAISPRLDAAFHQYISLAWLRQYLWLFVSTLSMSYIFIAAARMSLSSVWLCWSWNNLSACRGLIVAWPGLSQGNAKSRQRAREDKRRGERKLQVPAVDEASGPVPSPAGEQATAVAAIVGLGRPWPAWEKFGHSWSRNKVCRCQFAPAGRAGDRRGSVALQEKRQGRTGVDRGAAHQSTGFCCHRVRVL</sequence>
<feature type="region of interest" description="Disordered" evidence="1">
    <location>
        <begin position="166"/>
        <end position="186"/>
    </location>
</feature>
<keyword evidence="2" id="KW-1133">Transmembrane helix</keyword>
<evidence type="ECO:0000256" key="2">
    <source>
        <dbReference type="SAM" id="Phobius"/>
    </source>
</evidence>
<organism evidence="3 4">
    <name type="scientific">Apiosordaria backusii</name>
    <dbReference type="NCBI Taxonomy" id="314023"/>
    <lineage>
        <taxon>Eukaryota</taxon>
        <taxon>Fungi</taxon>
        <taxon>Dikarya</taxon>
        <taxon>Ascomycota</taxon>
        <taxon>Pezizomycotina</taxon>
        <taxon>Sordariomycetes</taxon>
        <taxon>Sordariomycetidae</taxon>
        <taxon>Sordariales</taxon>
        <taxon>Lasiosphaeriaceae</taxon>
        <taxon>Apiosordaria</taxon>
    </lineage>
</organism>
<dbReference type="AlphaFoldDB" id="A0AA40BN68"/>
<feature type="transmembrane region" description="Helical" evidence="2">
    <location>
        <begin position="35"/>
        <end position="53"/>
    </location>
</feature>
<reference evidence="3" key="1">
    <citation type="submission" date="2023-06" db="EMBL/GenBank/DDBJ databases">
        <title>Genome-scale phylogeny and comparative genomics of the fungal order Sordariales.</title>
        <authorList>
            <consortium name="Lawrence Berkeley National Laboratory"/>
            <person name="Hensen N."/>
            <person name="Bonometti L."/>
            <person name="Westerberg I."/>
            <person name="Brannstrom I.O."/>
            <person name="Guillou S."/>
            <person name="Cros-Aarteil S."/>
            <person name="Calhoun S."/>
            <person name="Haridas S."/>
            <person name="Kuo A."/>
            <person name="Mondo S."/>
            <person name="Pangilinan J."/>
            <person name="Riley R."/>
            <person name="Labutti K."/>
            <person name="Andreopoulos B."/>
            <person name="Lipzen A."/>
            <person name="Chen C."/>
            <person name="Yanf M."/>
            <person name="Daum C."/>
            <person name="Ng V."/>
            <person name="Clum A."/>
            <person name="Steindorff A."/>
            <person name="Ohm R."/>
            <person name="Martin F."/>
            <person name="Silar P."/>
            <person name="Natvig D."/>
            <person name="Lalanne C."/>
            <person name="Gautier V."/>
            <person name="Ament-Velasquez S.L."/>
            <person name="Kruys A."/>
            <person name="Hutchinson M.I."/>
            <person name="Powell A.J."/>
            <person name="Barry K."/>
            <person name="Miller A.N."/>
            <person name="Grigoriev I.V."/>
            <person name="Debuchy R."/>
            <person name="Gladieux P."/>
            <person name="Thoren M.H."/>
            <person name="Johannesson H."/>
        </authorList>
    </citation>
    <scope>NUCLEOTIDE SEQUENCE</scope>
    <source>
        <strain evidence="3">CBS 540.89</strain>
    </source>
</reference>